<dbReference type="InterPro" id="IPR004073">
    <property type="entry name" value="GPCR_3_vmron_rcpt_2"/>
</dbReference>
<dbReference type="InterPro" id="IPR011500">
    <property type="entry name" value="GPCR_3_9-Cys_dom"/>
</dbReference>
<dbReference type="InterPro" id="IPR000337">
    <property type="entry name" value="GPCR_3"/>
</dbReference>
<evidence type="ECO:0000256" key="2">
    <source>
        <dbReference type="ARBA" id="ARBA00007242"/>
    </source>
</evidence>
<feature type="transmembrane region" description="Helical" evidence="12">
    <location>
        <begin position="663"/>
        <end position="683"/>
    </location>
</feature>
<evidence type="ECO:0000256" key="5">
    <source>
        <dbReference type="ARBA" id="ARBA00022729"/>
    </source>
</evidence>
<dbReference type="CDD" id="cd15283">
    <property type="entry name" value="7tmC_V2R_pheromone"/>
    <property type="match status" value="1"/>
</dbReference>
<keyword evidence="7" id="KW-0297">G-protein coupled receptor</keyword>
<dbReference type="GO" id="GO:0005886">
    <property type="term" value="C:plasma membrane"/>
    <property type="evidence" value="ECO:0007669"/>
    <property type="project" value="UniProtKB-SubCell"/>
</dbReference>
<dbReference type="InterPro" id="IPR001828">
    <property type="entry name" value="ANF_lig-bd_rcpt"/>
</dbReference>
<dbReference type="Gene3D" id="2.10.50.30">
    <property type="entry name" value="GPCR, family 3, nine cysteines domain"/>
    <property type="match status" value="1"/>
</dbReference>
<dbReference type="OrthoDB" id="9027385at2759"/>
<dbReference type="Pfam" id="PF00003">
    <property type="entry name" value="7tm_3"/>
    <property type="match status" value="1"/>
</dbReference>
<dbReference type="GO" id="GO:0004930">
    <property type="term" value="F:G protein-coupled receptor activity"/>
    <property type="evidence" value="ECO:0007669"/>
    <property type="project" value="UniProtKB-KW"/>
</dbReference>
<dbReference type="Proteomes" id="UP000695026">
    <property type="component" value="Unplaced"/>
</dbReference>
<keyword evidence="6 12" id="KW-1133">Transmembrane helix</keyword>
<keyword evidence="9" id="KW-0675">Receptor</keyword>
<keyword evidence="14" id="KW-1185">Reference proteome</keyword>
<dbReference type="InterPro" id="IPR017978">
    <property type="entry name" value="GPCR_3_C"/>
</dbReference>
<protein>
    <submittedName>
        <fullName evidence="15">Vomeronasal type-2 receptor 26-like</fullName>
    </submittedName>
</protein>
<keyword evidence="8 12" id="KW-0472">Membrane</keyword>
<dbReference type="AlphaFoldDB" id="A0A9F2WFR7"/>
<dbReference type="Gene3D" id="3.40.50.2300">
    <property type="match status" value="2"/>
</dbReference>
<dbReference type="FunFam" id="2.10.50.30:FF:000002">
    <property type="entry name" value="Vomeronasal 2 receptor, h1"/>
    <property type="match status" value="1"/>
</dbReference>
<dbReference type="PROSITE" id="PS00981">
    <property type="entry name" value="G_PROTEIN_RECEP_F3_3"/>
    <property type="match status" value="1"/>
</dbReference>
<evidence type="ECO:0000256" key="9">
    <source>
        <dbReference type="ARBA" id="ARBA00023170"/>
    </source>
</evidence>
<feature type="transmembrane region" description="Helical" evidence="12">
    <location>
        <begin position="539"/>
        <end position="564"/>
    </location>
</feature>
<evidence type="ECO:0000256" key="6">
    <source>
        <dbReference type="ARBA" id="ARBA00022989"/>
    </source>
</evidence>
<evidence type="ECO:0000313" key="15">
    <source>
        <dbReference type="RefSeq" id="XP_007439409.1"/>
    </source>
</evidence>
<feature type="transmembrane region" description="Helical" evidence="12">
    <location>
        <begin position="509"/>
        <end position="527"/>
    </location>
</feature>
<dbReference type="Pfam" id="PF01094">
    <property type="entry name" value="ANF_receptor"/>
    <property type="match status" value="1"/>
</dbReference>
<dbReference type="PANTHER" id="PTHR24061:SF599">
    <property type="entry name" value="G-PROTEIN COUPLED RECEPTORS FAMILY 3 PROFILE DOMAIN-CONTAINING PROTEIN"/>
    <property type="match status" value="1"/>
</dbReference>
<dbReference type="InterPro" id="IPR017979">
    <property type="entry name" value="GPCR_3_CS"/>
</dbReference>
<comment type="similarity">
    <text evidence="2">Belongs to the G-protein coupled receptor 3 family.</text>
</comment>
<evidence type="ECO:0000256" key="3">
    <source>
        <dbReference type="ARBA" id="ARBA00022475"/>
    </source>
</evidence>
<reference evidence="15" key="1">
    <citation type="submission" date="2025-08" db="UniProtKB">
        <authorList>
            <consortium name="RefSeq"/>
        </authorList>
    </citation>
    <scope>IDENTIFICATION</scope>
    <source>
        <tissue evidence="15">Liver</tissue>
    </source>
</reference>
<evidence type="ECO:0000313" key="14">
    <source>
        <dbReference type="Proteomes" id="UP000695026"/>
    </source>
</evidence>
<sequence length="733" mass="82908">MTYRTTLDLLSKSKKFVPNYKCDIHKNLMVIIGGLGSDTSSYIAEILGFYKIPQLTYGSLDEEAFRKRKLSSLYFMAPKEDHQYIGIIQLLRHFRWTWIGIFAVDNNNGEYFLQKMQPLLSWNGICSSFTQRLPQIVHVEDVSELYDTVSSISTNLMNAKANAFLVYGESLTIMGLRTVTFVADPENKQTALLRKVWIMTSQIDFTLSGFQIMWDLQMFNGAISFTVHSRVVLGFKEFLQSINPYSGSRDGFLKEVWEQLFDCSFPKPELQEMSSRQCTGERKLADLPGPLFEMEMTGQSYSVYNAVYAVAHALHALLMFGFNKKKRMMAGERVFLNEKREATGGFDITSLITFPNRSFQRVRVGQLDPSAPKGKELFIDEGLIVWHPAFNQVLPISQCNDHCPPGSWKKGVEGKQFCCYDCVPCPEGKFSNQNDMDDCFECSEDKYPNKEKKECIMKLVVFLTLEETLGISLASTALCFFFLTSWVLGTFIKHRNTPIVKANNHALTYTLLVSLLLCFLSSFFFLSQPGQVTCLLRQSIFGITFSVAISSVLAKTITVVVAFMATKPGSPMRKWVGKRLAFSIVLSCSLFQGCICALWLLTSPPFPELDMHSEAKEMILQCNEGSASFFYCVLGYMGILALASFLVAFLARKLPDSFNEAKFITFSMLAFCSVWVSFFPAYLSTRGKAMVAVEVFSILSSSAALVGCIFLPKRFIIVFRPELNHREQLIKRN</sequence>
<evidence type="ECO:0000256" key="11">
    <source>
        <dbReference type="ARBA" id="ARBA00023224"/>
    </source>
</evidence>
<dbReference type="FunFam" id="3.40.50.2300:FF:000024">
    <property type="entry name" value="Vomeronasal 2, receptor 73"/>
    <property type="match status" value="1"/>
</dbReference>
<name>A0A9F2WFR7_PYTBI</name>
<feature type="transmembrane region" description="Helical" evidence="12">
    <location>
        <begin position="469"/>
        <end position="488"/>
    </location>
</feature>
<keyword evidence="5" id="KW-0732">Signal</keyword>
<dbReference type="PRINTS" id="PR00248">
    <property type="entry name" value="GPCRMGR"/>
</dbReference>
<evidence type="ECO:0000256" key="12">
    <source>
        <dbReference type="SAM" id="Phobius"/>
    </source>
</evidence>
<dbReference type="SUPFAM" id="SSF53822">
    <property type="entry name" value="Periplasmic binding protein-like I"/>
    <property type="match status" value="1"/>
</dbReference>
<evidence type="ECO:0000259" key="13">
    <source>
        <dbReference type="PROSITE" id="PS50259"/>
    </source>
</evidence>
<evidence type="ECO:0000256" key="4">
    <source>
        <dbReference type="ARBA" id="ARBA00022692"/>
    </source>
</evidence>
<accession>A0A9F2WFR7</accession>
<dbReference type="InterPro" id="IPR000068">
    <property type="entry name" value="GPCR_3_Ca_sens_rcpt-rel"/>
</dbReference>
<feature type="transmembrane region" description="Helical" evidence="12">
    <location>
        <begin position="580"/>
        <end position="601"/>
    </location>
</feature>
<organism evidence="14 15">
    <name type="scientific">Python bivittatus</name>
    <name type="common">Burmese python</name>
    <name type="synonym">Python molurus bivittatus</name>
    <dbReference type="NCBI Taxonomy" id="176946"/>
    <lineage>
        <taxon>Eukaryota</taxon>
        <taxon>Metazoa</taxon>
        <taxon>Chordata</taxon>
        <taxon>Craniata</taxon>
        <taxon>Vertebrata</taxon>
        <taxon>Euteleostomi</taxon>
        <taxon>Lepidosauria</taxon>
        <taxon>Squamata</taxon>
        <taxon>Bifurcata</taxon>
        <taxon>Unidentata</taxon>
        <taxon>Episquamata</taxon>
        <taxon>Toxicofera</taxon>
        <taxon>Serpentes</taxon>
        <taxon>Henophidia</taxon>
        <taxon>Pythonidae</taxon>
        <taxon>Python</taxon>
    </lineage>
</organism>
<evidence type="ECO:0000256" key="10">
    <source>
        <dbReference type="ARBA" id="ARBA00023180"/>
    </source>
</evidence>
<evidence type="ECO:0000256" key="1">
    <source>
        <dbReference type="ARBA" id="ARBA00004651"/>
    </source>
</evidence>
<evidence type="ECO:0000256" key="8">
    <source>
        <dbReference type="ARBA" id="ARBA00023136"/>
    </source>
</evidence>
<feature type="transmembrane region" description="Helical" evidence="12">
    <location>
        <begin position="689"/>
        <end position="711"/>
    </location>
</feature>
<dbReference type="RefSeq" id="XP_007439409.1">
    <property type="nucleotide sequence ID" value="XM_007439347.1"/>
</dbReference>
<dbReference type="OMA" id="CFECAED"/>
<dbReference type="KEGG" id="pbi:103050250"/>
<dbReference type="PROSITE" id="PS50259">
    <property type="entry name" value="G_PROTEIN_RECEP_F3_4"/>
    <property type="match status" value="1"/>
</dbReference>
<keyword evidence="11" id="KW-0807">Transducer</keyword>
<dbReference type="InterPro" id="IPR038550">
    <property type="entry name" value="GPCR_3_9-Cys_sf"/>
</dbReference>
<proteinExistence type="inferred from homology"/>
<dbReference type="InterPro" id="IPR028082">
    <property type="entry name" value="Peripla_BP_I"/>
</dbReference>
<feature type="domain" description="G-protein coupled receptors family 3 profile" evidence="13">
    <location>
        <begin position="469"/>
        <end position="733"/>
    </location>
</feature>
<keyword evidence="4 12" id="KW-0812">Transmembrane</keyword>
<keyword evidence="10" id="KW-0325">Glycoprotein</keyword>
<evidence type="ECO:0000256" key="7">
    <source>
        <dbReference type="ARBA" id="ARBA00023040"/>
    </source>
</evidence>
<dbReference type="PRINTS" id="PR01535">
    <property type="entry name" value="VOMERONASL2R"/>
</dbReference>
<comment type="subcellular location">
    <subcellularLocation>
        <location evidence="1">Cell membrane</location>
        <topology evidence="1">Multi-pass membrane protein</topology>
    </subcellularLocation>
</comment>
<dbReference type="Pfam" id="PF07562">
    <property type="entry name" value="NCD3G"/>
    <property type="match status" value="1"/>
</dbReference>
<gene>
    <name evidence="15" type="primary">LOC103050250</name>
</gene>
<dbReference type="PANTHER" id="PTHR24061">
    <property type="entry name" value="CALCIUM-SENSING RECEPTOR-RELATED"/>
    <property type="match status" value="1"/>
</dbReference>
<keyword evidence="3" id="KW-1003">Cell membrane</keyword>
<dbReference type="GeneID" id="103050250"/>
<feature type="transmembrane region" description="Helical" evidence="12">
    <location>
        <begin position="628"/>
        <end position="651"/>
    </location>
</feature>